<dbReference type="AlphaFoldDB" id="A0AAN6S0B0"/>
<evidence type="ECO:0000259" key="3">
    <source>
        <dbReference type="Pfam" id="PF05368"/>
    </source>
</evidence>
<dbReference type="Pfam" id="PF05368">
    <property type="entry name" value="NmrA"/>
    <property type="match status" value="1"/>
</dbReference>
<keyword evidence="5" id="KW-1185">Reference proteome</keyword>
<feature type="domain" description="NmrA-like" evidence="3">
    <location>
        <begin position="117"/>
        <end position="414"/>
    </location>
</feature>
<sequence>MIGTPSCVDNVLHVRERLSLPFNGLIDIYCAFGVSRESDLVDNTRFLFGCDQLWDVLLSKLNRTLSIIPSKIPTISTVPSRHHYSTAIVDYSLFHSSIKKFSCSPEVSITIIIMSTTRNILVVGATGQQGGAVVRALASPRVPSGDPPINILALTRNPDSPKAKSLLESHKDDDVLLSLVKGDSSNPASIFDSRPSGSVHGVFIVTTPGKISEESQAIPLIDAAINHGVRRIVFSSVDRRGDQESWDNPCPEIKHFHSKHKIELHLRDKASQEGVSWAVLRPTAFLENFSPGFFGSMFTAIWHSALSPERKLQLVSVRDIGIFAAKALTEDEQKWSGRAVGLAGDELTLDEAREVFKRVTGKKLPQTYTILARLLMWMVPDMGNMFRWFETQGYGVDIAERRKEVPEMLDFEGWLKQSNWMNQ</sequence>
<dbReference type="InterPro" id="IPR051164">
    <property type="entry name" value="NmrA-like_oxidored"/>
</dbReference>
<dbReference type="CDD" id="cd05251">
    <property type="entry name" value="NmrA_like_SDR_a"/>
    <property type="match status" value="1"/>
</dbReference>
<dbReference type="EMBL" id="MU853928">
    <property type="protein sequence ID" value="KAK3935343.1"/>
    <property type="molecule type" value="Genomic_DNA"/>
</dbReference>
<dbReference type="Gene3D" id="3.90.25.10">
    <property type="entry name" value="UDP-galactose 4-epimerase, domain 1"/>
    <property type="match status" value="1"/>
</dbReference>
<proteinExistence type="inferred from homology"/>
<comment type="caution">
    <text evidence="4">The sequence shown here is derived from an EMBL/GenBank/DDBJ whole genome shotgun (WGS) entry which is preliminary data.</text>
</comment>
<dbReference type="GO" id="GO:0005634">
    <property type="term" value="C:nucleus"/>
    <property type="evidence" value="ECO:0007669"/>
    <property type="project" value="TreeGrafter"/>
</dbReference>
<evidence type="ECO:0000256" key="2">
    <source>
        <dbReference type="ARBA" id="ARBA00022857"/>
    </source>
</evidence>
<evidence type="ECO:0000313" key="4">
    <source>
        <dbReference type="EMBL" id="KAK3935343.1"/>
    </source>
</evidence>
<name>A0AAN6S0B0_9PEZI</name>
<dbReference type="SUPFAM" id="SSF51735">
    <property type="entry name" value="NAD(P)-binding Rossmann-fold domains"/>
    <property type="match status" value="1"/>
</dbReference>
<organism evidence="4 5">
    <name type="scientific">Diplogelasinospora grovesii</name>
    <dbReference type="NCBI Taxonomy" id="303347"/>
    <lineage>
        <taxon>Eukaryota</taxon>
        <taxon>Fungi</taxon>
        <taxon>Dikarya</taxon>
        <taxon>Ascomycota</taxon>
        <taxon>Pezizomycotina</taxon>
        <taxon>Sordariomycetes</taxon>
        <taxon>Sordariomycetidae</taxon>
        <taxon>Sordariales</taxon>
        <taxon>Diplogelasinosporaceae</taxon>
        <taxon>Diplogelasinospora</taxon>
    </lineage>
</organism>
<protein>
    <recommendedName>
        <fullName evidence="3">NmrA-like domain-containing protein</fullName>
    </recommendedName>
</protein>
<dbReference type="PANTHER" id="PTHR42748">
    <property type="entry name" value="NITROGEN METABOLITE REPRESSION PROTEIN NMRA FAMILY MEMBER"/>
    <property type="match status" value="1"/>
</dbReference>
<dbReference type="InterPro" id="IPR036291">
    <property type="entry name" value="NAD(P)-bd_dom_sf"/>
</dbReference>
<keyword evidence="2" id="KW-0521">NADP</keyword>
<gene>
    <name evidence="4" type="ORF">QBC46DRAFT_397767</name>
</gene>
<reference evidence="5" key="1">
    <citation type="journal article" date="2023" name="Mol. Phylogenet. Evol.">
        <title>Genome-scale phylogeny and comparative genomics of the fungal order Sordariales.</title>
        <authorList>
            <person name="Hensen N."/>
            <person name="Bonometti L."/>
            <person name="Westerberg I."/>
            <person name="Brannstrom I.O."/>
            <person name="Guillou S."/>
            <person name="Cros-Aarteil S."/>
            <person name="Calhoun S."/>
            <person name="Haridas S."/>
            <person name="Kuo A."/>
            <person name="Mondo S."/>
            <person name="Pangilinan J."/>
            <person name="Riley R."/>
            <person name="LaButti K."/>
            <person name="Andreopoulos B."/>
            <person name="Lipzen A."/>
            <person name="Chen C."/>
            <person name="Yan M."/>
            <person name="Daum C."/>
            <person name="Ng V."/>
            <person name="Clum A."/>
            <person name="Steindorff A."/>
            <person name="Ohm R.A."/>
            <person name="Martin F."/>
            <person name="Silar P."/>
            <person name="Natvig D.O."/>
            <person name="Lalanne C."/>
            <person name="Gautier V."/>
            <person name="Ament-Velasquez S.L."/>
            <person name="Kruys A."/>
            <person name="Hutchinson M.I."/>
            <person name="Powell A.J."/>
            <person name="Barry K."/>
            <person name="Miller A.N."/>
            <person name="Grigoriev I.V."/>
            <person name="Debuchy R."/>
            <person name="Gladieux P."/>
            <person name="Hiltunen Thoren M."/>
            <person name="Johannesson H."/>
        </authorList>
    </citation>
    <scope>NUCLEOTIDE SEQUENCE [LARGE SCALE GENOMIC DNA]</scope>
    <source>
        <strain evidence="5">CBS 340.73</strain>
    </source>
</reference>
<comment type="similarity">
    <text evidence="1">Belongs to the NmrA-type oxidoreductase family.</text>
</comment>
<dbReference type="InterPro" id="IPR008030">
    <property type="entry name" value="NmrA-like"/>
</dbReference>
<evidence type="ECO:0000313" key="5">
    <source>
        <dbReference type="Proteomes" id="UP001303473"/>
    </source>
</evidence>
<accession>A0AAN6S0B0</accession>
<evidence type="ECO:0000256" key="1">
    <source>
        <dbReference type="ARBA" id="ARBA00006328"/>
    </source>
</evidence>
<dbReference type="Gene3D" id="3.40.50.720">
    <property type="entry name" value="NAD(P)-binding Rossmann-like Domain"/>
    <property type="match status" value="1"/>
</dbReference>
<dbReference type="Proteomes" id="UP001303473">
    <property type="component" value="Unassembled WGS sequence"/>
</dbReference>
<dbReference type="PANTHER" id="PTHR42748:SF7">
    <property type="entry name" value="NMRA LIKE REDOX SENSOR 1-RELATED"/>
    <property type="match status" value="1"/>
</dbReference>